<comment type="caution">
    <text evidence="7">The sequence shown here is derived from an EMBL/GenBank/DDBJ whole genome shotgun (WGS) entry which is preliminary data.</text>
</comment>
<evidence type="ECO:0000256" key="4">
    <source>
        <dbReference type="ARBA" id="ARBA00022723"/>
    </source>
</evidence>
<evidence type="ECO:0000256" key="3">
    <source>
        <dbReference type="ARBA" id="ARBA00022679"/>
    </source>
</evidence>
<dbReference type="InterPro" id="IPR038765">
    <property type="entry name" value="Papain-like_cys_pep_sf"/>
</dbReference>
<dbReference type="EC" id="2.3.2.15" evidence="1"/>
<reference evidence="7" key="1">
    <citation type="submission" date="2019-12" db="EMBL/GenBank/DDBJ databases">
        <title>Genome sequencing and annotation of Brassica cretica.</title>
        <authorList>
            <person name="Studholme D.J."/>
            <person name="Sarris P.F."/>
        </authorList>
    </citation>
    <scope>NUCLEOTIDE SEQUENCE</scope>
    <source>
        <strain evidence="8">PFS-001/15</strain>
        <strain evidence="7">PFS-102/07</strain>
        <tissue evidence="7">Leaf</tissue>
    </source>
</reference>
<keyword evidence="4" id="KW-0479">Metal-binding</keyword>
<evidence type="ECO:0000313" key="7">
    <source>
        <dbReference type="EMBL" id="KAF2565150.1"/>
    </source>
</evidence>
<dbReference type="InterPro" id="IPR038156">
    <property type="entry name" value="PCS_N_sf"/>
</dbReference>
<dbReference type="GO" id="GO:0010273">
    <property type="term" value="P:detoxification of copper ion"/>
    <property type="evidence" value="ECO:0007669"/>
    <property type="project" value="TreeGrafter"/>
</dbReference>
<dbReference type="GO" id="GO:0016756">
    <property type="term" value="F:glutathione gamma-glutamylcysteinyltransferase activity"/>
    <property type="evidence" value="ECO:0007669"/>
    <property type="project" value="UniProtKB-EC"/>
</dbReference>
<dbReference type="PROSITE" id="PS51443">
    <property type="entry name" value="PCS"/>
    <property type="match status" value="1"/>
</dbReference>
<proteinExistence type="predicted"/>
<name>A0A8S9I5V5_BRACR</name>
<dbReference type="AlphaFoldDB" id="A0A8S9I5V5"/>
<dbReference type="InterPro" id="IPR007719">
    <property type="entry name" value="PCS_N"/>
</dbReference>
<dbReference type="PANTHER" id="PTHR33447:SF13">
    <property type="entry name" value="GLUTATHIONE GAMMA-GLUTAMYLCYSTEINYLTRANSFERASE"/>
    <property type="match status" value="1"/>
</dbReference>
<dbReference type="EMBL" id="QGKY02001250">
    <property type="protein sequence ID" value="KAF2565150.1"/>
    <property type="molecule type" value="Genomic_DNA"/>
</dbReference>
<keyword evidence="2" id="KW-0104">Cadmium</keyword>
<keyword evidence="5" id="KW-0012">Acyltransferase</keyword>
<evidence type="ECO:0000256" key="2">
    <source>
        <dbReference type="ARBA" id="ARBA00022539"/>
    </source>
</evidence>
<dbReference type="SUPFAM" id="SSF54001">
    <property type="entry name" value="Cysteine proteinases"/>
    <property type="match status" value="1"/>
</dbReference>
<organism evidence="7">
    <name type="scientific">Brassica cretica</name>
    <name type="common">Mustard</name>
    <dbReference type="NCBI Taxonomy" id="69181"/>
    <lineage>
        <taxon>Eukaryota</taxon>
        <taxon>Viridiplantae</taxon>
        <taxon>Streptophyta</taxon>
        <taxon>Embryophyta</taxon>
        <taxon>Tracheophyta</taxon>
        <taxon>Spermatophyta</taxon>
        <taxon>Magnoliopsida</taxon>
        <taxon>eudicotyledons</taxon>
        <taxon>Gunneridae</taxon>
        <taxon>Pentapetalae</taxon>
        <taxon>rosids</taxon>
        <taxon>malvids</taxon>
        <taxon>Brassicales</taxon>
        <taxon>Brassicaceae</taxon>
        <taxon>Brassiceae</taxon>
        <taxon>Brassica</taxon>
    </lineage>
</organism>
<accession>A0A8S9I5V5</accession>
<protein>
    <recommendedName>
        <fullName evidence="1">glutathione gamma-glutamylcysteinyltransferase</fullName>
        <ecNumber evidence="1">2.3.2.15</ecNumber>
    </recommendedName>
</protein>
<evidence type="ECO:0000256" key="5">
    <source>
        <dbReference type="ARBA" id="ARBA00023315"/>
    </source>
</evidence>
<dbReference type="EMBL" id="QGKW02000717">
    <property type="protein sequence ID" value="KAF2597350.1"/>
    <property type="molecule type" value="Genomic_DNA"/>
</dbReference>
<dbReference type="GO" id="GO:0046938">
    <property type="term" value="P:phytochelatin biosynthetic process"/>
    <property type="evidence" value="ECO:0007669"/>
    <property type="project" value="InterPro"/>
</dbReference>
<dbReference type="Proteomes" id="UP000712281">
    <property type="component" value="Unassembled WGS sequence"/>
</dbReference>
<dbReference type="Pfam" id="PF05023">
    <property type="entry name" value="Phytochelatin"/>
    <property type="match status" value="1"/>
</dbReference>
<gene>
    <name evidence="8" type="ORF">F2Q68_00010671</name>
    <name evidence="7" type="ORF">F2Q70_00017726</name>
</gene>
<dbReference type="GO" id="GO:0046872">
    <property type="term" value="F:metal ion binding"/>
    <property type="evidence" value="ECO:0007669"/>
    <property type="project" value="UniProtKB-KW"/>
</dbReference>
<evidence type="ECO:0000256" key="1">
    <source>
        <dbReference type="ARBA" id="ARBA00012468"/>
    </source>
</evidence>
<dbReference type="PANTHER" id="PTHR33447">
    <property type="entry name" value="GLUTATHIONE GAMMA-GLUTAMYLCYSTEINYLTRANSFERASE"/>
    <property type="match status" value="1"/>
</dbReference>
<dbReference type="GO" id="GO:0098849">
    <property type="term" value="P:cellular detoxification of cadmium ion"/>
    <property type="evidence" value="ECO:0007669"/>
    <property type="project" value="TreeGrafter"/>
</dbReference>
<keyword evidence="3" id="KW-0808">Transferase</keyword>
<dbReference type="Gene3D" id="3.90.70.30">
    <property type="entry name" value="Phytochelatin synthase, N-terminal domain"/>
    <property type="match status" value="1"/>
</dbReference>
<dbReference type="InterPro" id="IPR015407">
    <property type="entry name" value="Phytochelatin_synthase_C"/>
</dbReference>
<evidence type="ECO:0000259" key="6">
    <source>
        <dbReference type="PROSITE" id="PS51443"/>
    </source>
</evidence>
<evidence type="ECO:0000313" key="8">
    <source>
        <dbReference type="EMBL" id="KAF2597350.1"/>
    </source>
</evidence>
<dbReference type="InterPro" id="IPR040409">
    <property type="entry name" value="PCS-like"/>
</dbReference>
<feature type="domain" description="Peptidase C83" evidence="6">
    <location>
        <begin position="1"/>
        <end position="239"/>
    </location>
</feature>
<sequence length="258" mass="29181">MATAGLYRRSLPSPPAIDFSSAEGKKIFSEALQKGTMEGFFRLISYFQTQSEPAYCGLASLSVVLNALSIDPGRKWKGPWRWFDESMLDCCEPLEVVKAKGISFGKVVCLAHCTGAKVEAFRTNQTTIDDFRNFVIKCSSSENCHLISSYDRGVFKQCCKDESWINIAKYLKEDVPRLVSSQHVDSVEKIISVVFKSLPSNFNTFIRWVAEIRITEDAKENLSAEEKSRLNLKAYIPFPCFCLSVLFQRHPRCSLDNL</sequence>
<dbReference type="Pfam" id="PF09328">
    <property type="entry name" value="Phytochelatin_C"/>
    <property type="match status" value="1"/>
</dbReference>